<gene>
    <name evidence="2" type="ORF">METZ01_LOCUS413315</name>
</gene>
<feature type="transmembrane region" description="Helical" evidence="1">
    <location>
        <begin position="55"/>
        <end position="74"/>
    </location>
</feature>
<feature type="non-terminal residue" evidence="2">
    <location>
        <position position="76"/>
    </location>
</feature>
<accession>A0A382WR13</accession>
<reference evidence="2" key="1">
    <citation type="submission" date="2018-05" db="EMBL/GenBank/DDBJ databases">
        <authorList>
            <person name="Lanie J.A."/>
            <person name="Ng W.-L."/>
            <person name="Kazmierczak K.M."/>
            <person name="Andrzejewski T.M."/>
            <person name="Davidsen T.M."/>
            <person name="Wayne K.J."/>
            <person name="Tettelin H."/>
            <person name="Glass J.I."/>
            <person name="Rusch D."/>
            <person name="Podicherti R."/>
            <person name="Tsui H.-C.T."/>
            <person name="Winkler M.E."/>
        </authorList>
    </citation>
    <scope>NUCLEOTIDE SEQUENCE</scope>
</reference>
<protein>
    <submittedName>
        <fullName evidence="2">Uncharacterized protein</fullName>
    </submittedName>
</protein>
<dbReference type="AlphaFoldDB" id="A0A382WR13"/>
<keyword evidence="1" id="KW-0812">Transmembrane</keyword>
<keyword evidence="1" id="KW-0472">Membrane</keyword>
<evidence type="ECO:0000256" key="1">
    <source>
        <dbReference type="SAM" id="Phobius"/>
    </source>
</evidence>
<proteinExistence type="predicted"/>
<name>A0A382WR13_9ZZZZ</name>
<sequence length="76" mass="8388">MDARPKNVFLDSILYVVVGVAIGSVMAFAAGSFLYVAESLNAFSDTSEKFLSDQWSRFVPLVFLVITAVLILTLRR</sequence>
<dbReference type="EMBL" id="UINC01161334">
    <property type="protein sequence ID" value="SVD60461.1"/>
    <property type="molecule type" value="Genomic_DNA"/>
</dbReference>
<organism evidence="2">
    <name type="scientific">marine metagenome</name>
    <dbReference type="NCBI Taxonomy" id="408172"/>
    <lineage>
        <taxon>unclassified sequences</taxon>
        <taxon>metagenomes</taxon>
        <taxon>ecological metagenomes</taxon>
    </lineage>
</organism>
<feature type="transmembrane region" description="Helical" evidence="1">
    <location>
        <begin position="12"/>
        <end position="35"/>
    </location>
</feature>
<evidence type="ECO:0000313" key="2">
    <source>
        <dbReference type="EMBL" id="SVD60461.1"/>
    </source>
</evidence>
<keyword evidence="1" id="KW-1133">Transmembrane helix</keyword>